<reference evidence="3 4" key="1">
    <citation type="submission" date="2019-04" db="EMBL/GenBank/DDBJ databases">
        <title>Annotation for the trematode Fasciola gigantica.</title>
        <authorList>
            <person name="Choi Y.-J."/>
        </authorList>
    </citation>
    <scope>NUCLEOTIDE SEQUENCE [LARGE SCALE GENOMIC DNA]</scope>
    <source>
        <strain evidence="3">Uganda_cow_1</strain>
    </source>
</reference>
<dbReference type="GO" id="GO:0000209">
    <property type="term" value="P:protein polyubiquitination"/>
    <property type="evidence" value="ECO:0007669"/>
    <property type="project" value="InterPro"/>
</dbReference>
<dbReference type="Pfam" id="PF04710">
    <property type="entry name" value="Pellino_FHA"/>
    <property type="match status" value="1"/>
</dbReference>
<dbReference type="OrthoDB" id="8801906at2759"/>
<comment type="caution">
    <text evidence="3">The sequence shown here is derived from an EMBL/GenBank/DDBJ whole genome shotgun (WGS) entry which is preliminary data.</text>
</comment>
<dbReference type="InterPro" id="IPR048334">
    <property type="entry name" value="Pellino_FHA"/>
</dbReference>
<protein>
    <submittedName>
        <fullName evidence="3">Protein pellino protein 1 protein</fullName>
    </submittedName>
</protein>
<keyword evidence="4" id="KW-1185">Reference proteome</keyword>
<dbReference type="EMBL" id="SUNJ01005993">
    <property type="protein sequence ID" value="TPP63151.1"/>
    <property type="molecule type" value="Genomic_DNA"/>
</dbReference>
<evidence type="ECO:0000313" key="4">
    <source>
        <dbReference type="Proteomes" id="UP000316759"/>
    </source>
</evidence>
<dbReference type="STRING" id="46835.A0A504YSF3"/>
<name>A0A504YSF3_FASGI</name>
<evidence type="ECO:0000256" key="1">
    <source>
        <dbReference type="SAM" id="MobiDB-lite"/>
    </source>
</evidence>
<organism evidence="3 4">
    <name type="scientific">Fasciola gigantica</name>
    <name type="common">Giant liver fluke</name>
    <dbReference type="NCBI Taxonomy" id="46835"/>
    <lineage>
        <taxon>Eukaryota</taxon>
        <taxon>Metazoa</taxon>
        <taxon>Spiralia</taxon>
        <taxon>Lophotrochozoa</taxon>
        <taxon>Platyhelminthes</taxon>
        <taxon>Trematoda</taxon>
        <taxon>Digenea</taxon>
        <taxon>Plagiorchiida</taxon>
        <taxon>Echinostomata</taxon>
        <taxon>Echinostomatoidea</taxon>
        <taxon>Fasciolidae</taxon>
        <taxon>Fasciola</taxon>
    </lineage>
</organism>
<dbReference type="AlphaFoldDB" id="A0A504YSF3"/>
<proteinExistence type="predicted"/>
<evidence type="ECO:0000313" key="3">
    <source>
        <dbReference type="EMBL" id="TPP63151.1"/>
    </source>
</evidence>
<sequence>MLLYPSSCRFFFLGNCEQWTYPRSQGTRNPDRHSVFYTLSRNEAVVVEYIPDTKIDMFQVGRSTNSHIDLVVSEPRRSGLSHLFEDQKLSPQGSPTEDDSPPPIASLASAFPKPRPAQNAQRLLPVSAVSRFACRICVERNPPHTARIYAAGFDSSNHIILGVCSLCRWWCGHLGPI</sequence>
<evidence type="ECO:0000259" key="2">
    <source>
        <dbReference type="Pfam" id="PF04710"/>
    </source>
</evidence>
<gene>
    <name evidence="3" type="ORF">FGIG_09096</name>
</gene>
<accession>A0A504YSF3</accession>
<dbReference type="InterPro" id="IPR006800">
    <property type="entry name" value="Pellino_fam"/>
</dbReference>
<dbReference type="PANTHER" id="PTHR12098:SF2">
    <property type="entry name" value="PROTEIN PELLINO"/>
    <property type="match status" value="1"/>
</dbReference>
<dbReference type="PANTHER" id="PTHR12098">
    <property type="entry name" value="E3 UBIQUITIN-PROTEIN LIGASE PELLINO-RELATED"/>
    <property type="match status" value="1"/>
</dbReference>
<dbReference type="GO" id="GO:0008592">
    <property type="term" value="P:regulation of Toll signaling pathway"/>
    <property type="evidence" value="ECO:0007669"/>
    <property type="project" value="InterPro"/>
</dbReference>
<dbReference type="Proteomes" id="UP000316759">
    <property type="component" value="Unassembled WGS sequence"/>
</dbReference>
<dbReference type="GO" id="GO:0061630">
    <property type="term" value="F:ubiquitin protein ligase activity"/>
    <property type="evidence" value="ECO:0007669"/>
    <property type="project" value="InterPro"/>
</dbReference>
<feature type="domain" description="Pellino FHA" evidence="2">
    <location>
        <begin position="24"/>
        <end position="164"/>
    </location>
</feature>
<feature type="region of interest" description="Disordered" evidence="1">
    <location>
        <begin position="84"/>
        <end position="105"/>
    </location>
</feature>